<keyword evidence="2" id="KW-1185">Reference proteome</keyword>
<comment type="caution">
    <text evidence="1">The sequence shown here is derived from an EMBL/GenBank/DDBJ whole genome shotgun (WGS) entry which is preliminary data.</text>
</comment>
<dbReference type="RefSeq" id="WP_019018866.1">
    <property type="nucleotide sequence ID" value="NZ_BMXD01000005.1"/>
</dbReference>
<sequence>MAISWLYRPVHQRLQALVAYLLSNFLTRSLHVIGEGNAMSRVIRFHRIGGALVL</sequence>
<dbReference type="EMBL" id="JBHRUH010000011">
    <property type="protein sequence ID" value="MFC3291523.1"/>
    <property type="molecule type" value="Genomic_DNA"/>
</dbReference>
<organism evidence="1 2">
    <name type="scientific">Modicisalibacter luteus</name>
    <dbReference type="NCBI Taxonomy" id="453962"/>
    <lineage>
        <taxon>Bacteria</taxon>
        <taxon>Pseudomonadati</taxon>
        <taxon>Pseudomonadota</taxon>
        <taxon>Gammaproteobacteria</taxon>
        <taxon>Oceanospirillales</taxon>
        <taxon>Halomonadaceae</taxon>
        <taxon>Modicisalibacter</taxon>
    </lineage>
</organism>
<proteinExistence type="predicted"/>
<protein>
    <submittedName>
        <fullName evidence="1">Uncharacterized protein</fullName>
    </submittedName>
</protein>
<reference evidence="2" key="1">
    <citation type="journal article" date="2019" name="Int. J. Syst. Evol. Microbiol.">
        <title>The Global Catalogue of Microorganisms (GCM) 10K type strain sequencing project: providing services to taxonomists for standard genome sequencing and annotation.</title>
        <authorList>
            <consortium name="The Broad Institute Genomics Platform"/>
            <consortium name="The Broad Institute Genome Sequencing Center for Infectious Disease"/>
            <person name="Wu L."/>
            <person name="Ma J."/>
        </authorList>
    </citation>
    <scope>NUCLEOTIDE SEQUENCE [LARGE SCALE GENOMIC DNA]</scope>
    <source>
        <strain evidence="2">KCTC 12847</strain>
    </source>
</reference>
<dbReference type="Proteomes" id="UP001595640">
    <property type="component" value="Unassembled WGS sequence"/>
</dbReference>
<evidence type="ECO:0000313" key="1">
    <source>
        <dbReference type="EMBL" id="MFC3291523.1"/>
    </source>
</evidence>
<name>A0ABV7LY30_9GAMM</name>
<gene>
    <name evidence="1" type="ORF">ACFOEI_05540</name>
</gene>
<accession>A0ABV7LY30</accession>
<evidence type="ECO:0000313" key="2">
    <source>
        <dbReference type="Proteomes" id="UP001595640"/>
    </source>
</evidence>